<evidence type="ECO:0000256" key="6">
    <source>
        <dbReference type="ARBA" id="ARBA00022490"/>
    </source>
</evidence>
<evidence type="ECO:0000256" key="12">
    <source>
        <dbReference type="ARBA" id="ARBA00023002"/>
    </source>
</evidence>
<dbReference type="GeneID" id="117533313"/>
<keyword evidence="8 18" id="KW-0479">Metal-binding</keyword>
<protein>
    <recommendedName>
        <fullName evidence="5">F-actin monooxygenase</fullName>
        <ecNumber evidence="5">1.14.13.225</ecNumber>
    </recommendedName>
</protein>
<dbReference type="InterPro" id="IPR036872">
    <property type="entry name" value="CH_dom_sf"/>
</dbReference>
<dbReference type="Gene3D" id="1.10.418.10">
    <property type="entry name" value="Calponin-like domain"/>
    <property type="match status" value="1"/>
</dbReference>
<feature type="compositionally biased region" description="Pro residues" evidence="19">
    <location>
        <begin position="787"/>
        <end position="797"/>
    </location>
</feature>
<feature type="domain" description="LIM zinc-binding" evidence="21">
    <location>
        <begin position="836"/>
        <end position="898"/>
    </location>
</feature>
<sequence>MGEMEEDRDNVGKLFEDFVQSSTCKGALQAFNVLCRRLDLDPADNDIFYSSLKAKLTSWKAQALWSKLDKRMSHKEYKKGQACVGTKCLIIGGGPCGLRTAIELALMGAKVVVIEKRDSFARNNVLHLWPYTIHDLRGLGAKKFYGKFCAGAIDHISIQKLQLVLLKVALIVAVEFHINVEFVKLLEPPEDQENEGIGWRAAIRPADHPVANFEFDVVVGADGRRNTLEGFKRKEFRGKLAIAITANFINRNTTAEARVEEISGVAFIFNQKFFLDLKEETGIDLENIVYYRDNTHYFVMTAKKQSLLDKGVVIHDYIDTQMLLSSENVNQEALLCYAREAADFGTNYQLPTLDFAMNHCGQPDVAMFDFTNMYASENAALVRERFGHQLLVALVGDSLLEPFWPMGTGCARGFLAAFDTAWMVKSWAQGRTALEVLAERESIYRLLPQTTTENIGKNFEQYTIDPGTRYPNLNSACVRPHQVRHLYISTELSSCSLQRNVTIRRPVNLSRQESEIRPTRLLTWCQKQTDGFRNVMITDLTSSWKSGIALCALIHRFKPQLIDFDSLNEEDHSVNLQLALDISEREFGIASFTSGQELSVGQELDKTKMITYLSKFYELFRGTPLPASGSRGVDENNEDYPSKDVRSNNNVLNLAQPRKRVPKDEQKTDGTDPIYKRRRKFCSYLEEATNLSSNGSPVRDDQEPKENKVRSISTQLLAKFESSPRPSYSISKTQFEVSIRKAAEHLVRPPPKTLPKPQLQPEAQHPFSVVRLRHVDQTHAETKPEPQPESADPPAPSPSCQSAIHFMSRVLQRLREVDEHVSEGGSVRRAFPPSGDKCHSCEKRVYMVERVCAEGLFFHRECFRCSTCSSTLRQGAHAFDSEEGKLYCKLHFDQRNNGTNLWRNLSFRSNPSGARVQEPCVDDEQSSQSSSLVDLQSESSAGTFSSFMRKHLSWPLRVTRAVCNAPRYLSNRVRSTAQSLAAHLRDNAQDYELLYELLSVSLPLLLVLHDVLLQMQTEAPEGPGALQPALLWLQEQIGHRLI</sequence>
<comment type="subcellular location">
    <subcellularLocation>
        <location evidence="3">Cytoplasm</location>
    </subcellularLocation>
    <subcellularLocation>
        <location evidence="2">Nucleus</location>
    </subcellularLocation>
</comment>
<dbReference type="SMART" id="SM00132">
    <property type="entry name" value="LIM"/>
    <property type="match status" value="1"/>
</dbReference>
<dbReference type="Proteomes" id="UP000515161">
    <property type="component" value="Unplaced"/>
</dbReference>
<evidence type="ECO:0000256" key="16">
    <source>
        <dbReference type="ARBA" id="ARBA00023242"/>
    </source>
</evidence>
<dbReference type="InterPro" id="IPR050540">
    <property type="entry name" value="F-actin_Monoox_Mical"/>
</dbReference>
<dbReference type="SMART" id="SM00033">
    <property type="entry name" value="CH"/>
    <property type="match status" value="1"/>
</dbReference>
<comment type="cofactor">
    <cofactor evidence="1">
        <name>FAD</name>
        <dbReference type="ChEBI" id="CHEBI:57692"/>
    </cofactor>
</comment>
<keyword evidence="9" id="KW-0274">FAD</keyword>
<dbReference type="PANTHER" id="PTHR23167">
    <property type="entry name" value="CALPONIN HOMOLOGY DOMAIN-CONTAINING PROTEIN DDB_G0272472-RELATED"/>
    <property type="match status" value="1"/>
</dbReference>
<proteinExistence type="inferred from homology"/>
<dbReference type="PROSITE" id="PS50021">
    <property type="entry name" value="CH"/>
    <property type="match status" value="1"/>
</dbReference>
<evidence type="ECO:0000256" key="19">
    <source>
        <dbReference type="SAM" id="MobiDB-lite"/>
    </source>
</evidence>
<keyword evidence="11" id="KW-0521">NADP</keyword>
<gene>
    <name evidence="23" type="primary">mical2a</name>
</gene>
<evidence type="ECO:0000256" key="8">
    <source>
        <dbReference type="ARBA" id="ARBA00022723"/>
    </source>
</evidence>
<keyword evidence="7" id="KW-0285">Flavoprotein</keyword>
<dbReference type="SUPFAM" id="SSF47576">
    <property type="entry name" value="Calponin-homology domain, CH-domain"/>
    <property type="match status" value="1"/>
</dbReference>
<evidence type="ECO:0000256" key="5">
    <source>
        <dbReference type="ARBA" id="ARBA00012709"/>
    </source>
</evidence>
<dbReference type="GO" id="GO:0071949">
    <property type="term" value="F:FAD binding"/>
    <property type="evidence" value="ECO:0007669"/>
    <property type="project" value="InterPro"/>
</dbReference>
<dbReference type="PROSITE" id="PS50023">
    <property type="entry name" value="LIM_DOMAIN_2"/>
    <property type="match status" value="1"/>
</dbReference>
<evidence type="ECO:0000256" key="3">
    <source>
        <dbReference type="ARBA" id="ARBA00004496"/>
    </source>
</evidence>
<keyword evidence="6" id="KW-0963">Cytoplasm</keyword>
<keyword evidence="16" id="KW-0539">Nucleus</keyword>
<keyword evidence="14 18" id="KW-0440">LIM domain</keyword>
<dbReference type="GO" id="GO:0046872">
    <property type="term" value="F:metal ion binding"/>
    <property type="evidence" value="ECO:0007669"/>
    <property type="project" value="UniProtKB-KW"/>
</dbReference>
<dbReference type="Gene3D" id="3.50.50.60">
    <property type="entry name" value="FAD/NAD(P)-binding domain"/>
    <property type="match status" value="1"/>
</dbReference>
<dbReference type="InterPro" id="IPR002938">
    <property type="entry name" value="FAD-bd"/>
</dbReference>
<evidence type="ECO:0000313" key="22">
    <source>
        <dbReference type="Proteomes" id="UP000515161"/>
    </source>
</evidence>
<dbReference type="FunFam" id="3.50.50.60:FF:000004">
    <property type="entry name" value="protein-methionine sulfoxide oxidase MICAL2 isoform X1"/>
    <property type="match status" value="1"/>
</dbReference>
<feature type="region of interest" description="Disordered" evidence="19">
    <location>
        <begin position="627"/>
        <end position="647"/>
    </location>
</feature>
<feature type="domain" description="Calponin-homology (CH)" evidence="20">
    <location>
        <begin position="515"/>
        <end position="621"/>
    </location>
</feature>
<dbReference type="GO" id="GO:0005634">
    <property type="term" value="C:nucleus"/>
    <property type="evidence" value="ECO:0007669"/>
    <property type="project" value="UniProtKB-SubCell"/>
</dbReference>
<evidence type="ECO:0000256" key="9">
    <source>
        <dbReference type="ARBA" id="ARBA00022827"/>
    </source>
</evidence>
<dbReference type="EC" id="1.14.13.225" evidence="5"/>
<dbReference type="RefSeq" id="XP_034052884.1">
    <property type="nucleotide sequence ID" value="XM_034196993.1"/>
</dbReference>
<dbReference type="CDD" id="cd09439">
    <property type="entry name" value="LIM_Mical"/>
    <property type="match status" value="1"/>
</dbReference>
<evidence type="ECO:0000256" key="4">
    <source>
        <dbReference type="ARBA" id="ARBA00008223"/>
    </source>
</evidence>
<dbReference type="SUPFAM" id="SSF57716">
    <property type="entry name" value="Glucocorticoid receptor-like (DNA-binding domain)"/>
    <property type="match status" value="2"/>
</dbReference>
<evidence type="ECO:0000256" key="17">
    <source>
        <dbReference type="ARBA" id="ARBA00049522"/>
    </source>
</evidence>
<comment type="catalytic activity">
    <reaction evidence="17">
        <text>L-methionyl-[F-actin] + NADPH + O2 + H(+) = L-methionyl-(R)-S-oxide-[F-actin] + NADP(+) + H2O</text>
        <dbReference type="Rhea" id="RHEA:51308"/>
        <dbReference type="Rhea" id="RHEA-COMP:12953"/>
        <dbReference type="Rhea" id="RHEA-COMP:12956"/>
        <dbReference type="ChEBI" id="CHEBI:15377"/>
        <dbReference type="ChEBI" id="CHEBI:15378"/>
        <dbReference type="ChEBI" id="CHEBI:15379"/>
        <dbReference type="ChEBI" id="CHEBI:16044"/>
        <dbReference type="ChEBI" id="CHEBI:45764"/>
        <dbReference type="ChEBI" id="CHEBI:57783"/>
        <dbReference type="ChEBI" id="CHEBI:58349"/>
        <dbReference type="EC" id="1.14.13.225"/>
    </reaction>
</comment>
<name>A0A6P8SQ98_GYMAC</name>
<dbReference type="CTD" id="569607"/>
<evidence type="ECO:0000256" key="10">
    <source>
        <dbReference type="ARBA" id="ARBA00022833"/>
    </source>
</evidence>
<dbReference type="PANTHER" id="PTHR23167:SF39">
    <property type="entry name" value="[F-ACTIN]-MONOOXYGENASE MICAL2"/>
    <property type="match status" value="1"/>
</dbReference>
<feature type="compositionally biased region" description="Basic and acidic residues" evidence="19">
    <location>
        <begin position="698"/>
        <end position="709"/>
    </location>
</feature>
<keyword evidence="22" id="KW-1185">Reference proteome</keyword>
<evidence type="ECO:0000256" key="7">
    <source>
        <dbReference type="ARBA" id="ARBA00022630"/>
    </source>
</evidence>
<dbReference type="GO" id="GO:0003779">
    <property type="term" value="F:actin binding"/>
    <property type="evidence" value="ECO:0007669"/>
    <property type="project" value="UniProtKB-KW"/>
</dbReference>
<dbReference type="Pfam" id="PF01494">
    <property type="entry name" value="FAD_binding_3"/>
    <property type="match status" value="1"/>
</dbReference>
<keyword evidence="15" id="KW-0009">Actin-binding</keyword>
<comment type="similarity">
    <text evidence="4">Belongs to the Mical family.</text>
</comment>
<dbReference type="GO" id="GO:0005737">
    <property type="term" value="C:cytoplasm"/>
    <property type="evidence" value="ECO:0007669"/>
    <property type="project" value="UniProtKB-SubCell"/>
</dbReference>
<keyword evidence="13" id="KW-0503">Monooxygenase</keyword>
<dbReference type="PROSITE" id="PS00478">
    <property type="entry name" value="LIM_DOMAIN_1"/>
    <property type="match status" value="1"/>
</dbReference>
<dbReference type="AlphaFoldDB" id="A0A6P8SQ98"/>
<reference evidence="23" key="1">
    <citation type="submission" date="2025-08" db="UniProtKB">
        <authorList>
            <consortium name="RefSeq"/>
        </authorList>
    </citation>
    <scope>IDENTIFICATION</scope>
</reference>
<organism evidence="22 23">
    <name type="scientific">Gymnodraco acuticeps</name>
    <name type="common">Antarctic dragonfish</name>
    <dbReference type="NCBI Taxonomy" id="8218"/>
    <lineage>
        <taxon>Eukaryota</taxon>
        <taxon>Metazoa</taxon>
        <taxon>Chordata</taxon>
        <taxon>Craniata</taxon>
        <taxon>Vertebrata</taxon>
        <taxon>Euteleostomi</taxon>
        <taxon>Actinopterygii</taxon>
        <taxon>Neopterygii</taxon>
        <taxon>Teleostei</taxon>
        <taxon>Neoteleostei</taxon>
        <taxon>Acanthomorphata</taxon>
        <taxon>Eupercaria</taxon>
        <taxon>Perciformes</taxon>
        <taxon>Notothenioidei</taxon>
        <taxon>Bathydraconidae</taxon>
        <taxon>Gymnodraco</taxon>
    </lineage>
</organism>
<dbReference type="Pfam" id="PF00307">
    <property type="entry name" value="CH"/>
    <property type="match status" value="1"/>
</dbReference>
<dbReference type="SUPFAM" id="SSF51905">
    <property type="entry name" value="FAD/NAD(P)-binding domain"/>
    <property type="match status" value="1"/>
</dbReference>
<evidence type="ECO:0000256" key="11">
    <source>
        <dbReference type="ARBA" id="ARBA00022857"/>
    </source>
</evidence>
<evidence type="ECO:0000256" key="2">
    <source>
        <dbReference type="ARBA" id="ARBA00004123"/>
    </source>
</evidence>
<dbReference type="Pfam" id="PF25413">
    <property type="entry name" value="Rossman_Mical"/>
    <property type="match status" value="1"/>
</dbReference>
<evidence type="ECO:0000256" key="15">
    <source>
        <dbReference type="ARBA" id="ARBA00023203"/>
    </source>
</evidence>
<evidence type="ECO:0000313" key="23">
    <source>
        <dbReference type="RefSeq" id="XP_034052884.1"/>
    </source>
</evidence>
<accession>A0A6P8SQ98</accession>
<dbReference type="InterPro" id="IPR001715">
    <property type="entry name" value="CH_dom"/>
</dbReference>
<keyword evidence="12" id="KW-0560">Oxidoreductase</keyword>
<evidence type="ECO:0000256" key="14">
    <source>
        <dbReference type="ARBA" id="ARBA00023038"/>
    </source>
</evidence>
<keyword evidence="10 18" id="KW-0862">Zinc</keyword>
<dbReference type="InterPro" id="IPR057494">
    <property type="entry name" value="Rossman_Mical"/>
</dbReference>
<dbReference type="GO" id="GO:0120501">
    <property type="term" value="F:F-actin monooxygenase activity"/>
    <property type="evidence" value="ECO:0007669"/>
    <property type="project" value="UniProtKB-EC"/>
</dbReference>
<evidence type="ECO:0000256" key="13">
    <source>
        <dbReference type="ARBA" id="ARBA00023033"/>
    </source>
</evidence>
<dbReference type="Gene3D" id="2.10.110.10">
    <property type="entry name" value="Cysteine Rich Protein"/>
    <property type="match status" value="1"/>
</dbReference>
<feature type="region of interest" description="Disordered" evidence="19">
    <location>
        <begin position="778"/>
        <end position="799"/>
    </location>
</feature>
<dbReference type="InterPro" id="IPR001781">
    <property type="entry name" value="Znf_LIM"/>
</dbReference>
<evidence type="ECO:0000259" key="20">
    <source>
        <dbReference type="PROSITE" id="PS50021"/>
    </source>
</evidence>
<feature type="region of interest" description="Disordered" evidence="19">
    <location>
        <begin position="688"/>
        <end position="710"/>
    </location>
</feature>
<dbReference type="PRINTS" id="PR00420">
    <property type="entry name" value="RNGMNOXGNASE"/>
</dbReference>
<dbReference type="Pfam" id="PF00412">
    <property type="entry name" value="LIM"/>
    <property type="match status" value="1"/>
</dbReference>
<evidence type="ECO:0000259" key="21">
    <source>
        <dbReference type="PROSITE" id="PS50023"/>
    </source>
</evidence>
<dbReference type="InterPro" id="IPR036188">
    <property type="entry name" value="FAD/NAD-bd_sf"/>
</dbReference>
<evidence type="ECO:0000256" key="18">
    <source>
        <dbReference type="PROSITE-ProRule" id="PRU00125"/>
    </source>
</evidence>
<dbReference type="KEGG" id="gacu:117533313"/>
<evidence type="ECO:0000256" key="1">
    <source>
        <dbReference type="ARBA" id="ARBA00001974"/>
    </source>
</evidence>